<dbReference type="InterPro" id="IPR027574">
    <property type="entry name" value="Thiaminase_II"/>
</dbReference>
<sequence>MWDPNLADGHENAVYNNPDTLYFTLKQSCQEDWHHYSHHPFVQGIADGTLPLASFQHYLQQDYLFLIHFSRAYALAVYKADNIEDMRSAVSSANVMLNSEMNLHLEYCAKWGLTEQDILKKPEARANMAYTRYVLERGMAGDVLDLYTALCPCAVGYGEIGQRLFHDPETKTEGNPYYEWIQSYGSEDYMDCVVSHIHTLDKLMKARGGEQRVRSLSRIFQEATRLEIGFWEMGMSCDF</sequence>
<dbReference type="AlphaFoldDB" id="A0A2H9TA84"/>
<organism evidence="2">
    <name type="scientific">invertebrate metagenome</name>
    <dbReference type="NCBI Taxonomy" id="1711999"/>
    <lineage>
        <taxon>unclassified sequences</taxon>
        <taxon>metagenomes</taxon>
        <taxon>organismal metagenomes</taxon>
    </lineage>
</organism>
<dbReference type="PANTHER" id="PTHR43198:SF2">
    <property type="entry name" value="SI:CH1073-67J19.1-RELATED"/>
    <property type="match status" value="1"/>
</dbReference>
<protein>
    <submittedName>
        <fullName evidence="2">Aminopyrimidine aminohydrolase</fullName>
        <ecNumber evidence="2">3.5.99.2</ecNumber>
    </submittedName>
</protein>
<dbReference type="Pfam" id="PF03070">
    <property type="entry name" value="TENA_THI-4"/>
    <property type="match status" value="1"/>
</dbReference>
<accession>A0A2H9TA84</accession>
<proteinExistence type="predicted"/>
<dbReference type="EC" id="3.5.99.2" evidence="2"/>
<dbReference type="EMBL" id="NSIT01000031">
    <property type="protein sequence ID" value="PJE80123.1"/>
    <property type="molecule type" value="Genomic_DNA"/>
</dbReference>
<gene>
    <name evidence="2" type="primary">tenA</name>
    <name evidence="2" type="ORF">CI610_00889</name>
</gene>
<dbReference type="InterPro" id="IPR050967">
    <property type="entry name" value="Thiamine_Salvage_TenA"/>
</dbReference>
<dbReference type="NCBIfam" id="TIGR04306">
    <property type="entry name" value="salvage_TenA"/>
    <property type="match status" value="1"/>
</dbReference>
<dbReference type="PANTHER" id="PTHR43198">
    <property type="entry name" value="BIFUNCTIONAL TH2 PROTEIN"/>
    <property type="match status" value="1"/>
</dbReference>
<dbReference type="SUPFAM" id="SSF48613">
    <property type="entry name" value="Heme oxygenase-like"/>
    <property type="match status" value="1"/>
</dbReference>
<comment type="caution">
    <text evidence="2">The sequence shown here is derived from an EMBL/GenBank/DDBJ whole genome shotgun (WGS) entry which is preliminary data.</text>
</comment>
<dbReference type="CDD" id="cd19367">
    <property type="entry name" value="TenA_C_ScTHI20-like"/>
    <property type="match status" value="1"/>
</dbReference>
<dbReference type="InterPro" id="IPR016084">
    <property type="entry name" value="Haem_Oase-like_multi-hlx"/>
</dbReference>
<name>A0A2H9TA84_9ZZZZ</name>
<feature type="domain" description="Thiaminase-2/PQQC" evidence="1">
    <location>
        <begin position="29"/>
        <end position="235"/>
    </location>
</feature>
<dbReference type="InterPro" id="IPR004305">
    <property type="entry name" value="Thiaminase-2/PQQC"/>
</dbReference>
<dbReference type="GO" id="GO:0006772">
    <property type="term" value="P:thiamine metabolic process"/>
    <property type="evidence" value="ECO:0007669"/>
    <property type="project" value="InterPro"/>
</dbReference>
<dbReference type="GO" id="GO:0050334">
    <property type="term" value="F:thiaminase activity"/>
    <property type="evidence" value="ECO:0007669"/>
    <property type="project" value="UniProtKB-EC"/>
</dbReference>
<evidence type="ECO:0000313" key="2">
    <source>
        <dbReference type="EMBL" id="PJE80123.1"/>
    </source>
</evidence>
<dbReference type="GO" id="GO:0005829">
    <property type="term" value="C:cytosol"/>
    <property type="evidence" value="ECO:0007669"/>
    <property type="project" value="TreeGrafter"/>
</dbReference>
<keyword evidence="2" id="KW-0378">Hydrolase</keyword>
<reference evidence="2" key="1">
    <citation type="journal article" date="2017" name="Appl. Environ. Microbiol.">
        <title>Molecular characterization of an Endozoicomonas-like organism causing infection in king scallop Pecten maximus L.</title>
        <authorList>
            <person name="Cano I."/>
            <person name="van Aerle R."/>
            <person name="Ross S."/>
            <person name="Verner-Jeffreys D.W."/>
            <person name="Paley R.K."/>
            <person name="Rimmer G."/>
            <person name="Ryder D."/>
            <person name="Hooper P."/>
            <person name="Stone D."/>
            <person name="Feist S.W."/>
        </authorList>
    </citation>
    <scope>NUCLEOTIDE SEQUENCE</scope>
</reference>
<evidence type="ECO:0000259" key="1">
    <source>
        <dbReference type="Pfam" id="PF03070"/>
    </source>
</evidence>
<dbReference type="Gene3D" id="1.20.910.10">
    <property type="entry name" value="Heme oxygenase-like"/>
    <property type="match status" value="1"/>
</dbReference>